<dbReference type="SUPFAM" id="SSF53720">
    <property type="entry name" value="ALDH-like"/>
    <property type="match status" value="1"/>
</dbReference>
<dbReference type="InterPro" id="IPR050740">
    <property type="entry name" value="Aldehyde_DH_Superfamily"/>
</dbReference>
<dbReference type="GO" id="GO:0033721">
    <property type="term" value="F:aldehyde dehydrogenase (NADP+) activity"/>
    <property type="evidence" value="ECO:0007669"/>
    <property type="project" value="UniProtKB-EC"/>
</dbReference>
<evidence type="ECO:0000313" key="4">
    <source>
        <dbReference type="Proteomes" id="UP000589520"/>
    </source>
</evidence>
<dbReference type="RefSeq" id="WP_246301622.1">
    <property type="nucleotide sequence ID" value="NZ_JACCCW010000001.1"/>
</dbReference>
<dbReference type="Gene3D" id="3.40.605.10">
    <property type="entry name" value="Aldehyde Dehydrogenase, Chain A, domain 1"/>
    <property type="match status" value="1"/>
</dbReference>
<dbReference type="EC" id="1.2.1.4" evidence="3"/>
<dbReference type="InterPro" id="IPR016162">
    <property type="entry name" value="Ald_DH_N"/>
</dbReference>
<name>A0A7Y9PFL1_9BACT</name>
<dbReference type="InterPro" id="IPR016163">
    <property type="entry name" value="Ald_DH_C"/>
</dbReference>
<sequence length="524" mass="55468">MMAVEQVLIAGVWRKAAAKSTFKTVNPATGASLEAEFPVSDWQDCEDALNAAVAVAKELRAVSAEKLAAFLDLYASKLEDHTTVLVETANVETGLPITPRLKDVELLRTTTQLRQGATAAREGSWTHAVIDTKANIRSHFAPIGPVVVFGPNNFPFAFNGISGGDLTAAIATGNPVIAKAHPLHPATSKLLAECAVSALADTGLPPETIQMLYHIDNEDGLRLVSDPRIGASSFTGSRTAGLRLKAAADSAGKPIYLEMSSLNPVVLLPGAVVERGEKLAVELADSCLAASGQFCTSPNLILAIIGEGTEQLSKDLVGILEERTPGLLFAAGSVDALDESVHALMDEGAKALTGAERVIGDGYRYKNTLLRTTAEQFLANPERLQREAFGNSTMLVTADDVAQLQRVLEALEGNLTGSIYSSTTGEDDAIYAKIACGLRFKVGRLLNDKMPTGVALSPAMNHGGPYPSTGHPGFTSVGIPAALRRFGVLQCYDNVRADRLPAVLQDNASNPSMWRQVDGSWVRG</sequence>
<reference evidence="3 4" key="1">
    <citation type="submission" date="2020-07" db="EMBL/GenBank/DDBJ databases">
        <title>Genomic Encyclopedia of Type Strains, Phase IV (KMG-V): Genome sequencing to study the core and pangenomes of soil and plant-associated prokaryotes.</title>
        <authorList>
            <person name="Whitman W."/>
        </authorList>
    </citation>
    <scope>NUCLEOTIDE SEQUENCE [LARGE SCALE GENOMIC DNA]</scope>
    <source>
        <strain evidence="3 4">X4EP2</strain>
    </source>
</reference>
<evidence type="ECO:0000313" key="3">
    <source>
        <dbReference type="EMBL" id="NYF79012.1"/>
    </source>
</evidence>
<keyword evidence="1 3" id="KW-0560">Oxidoreductase</keyword>
<protein>
    <submittedName>
        <fullName evidence="3">NADP-dependent aldehyde dehydrogenase</fullName>
        <ecNumber evidence="3">1.2.1.4</ecNumber>
    </submittedName>
</protein>
<accession>A0A7Y9PFL1</accession>
<dbReference type="EMBL" id="JACCCW010000001">
    <property type="protein sequence ID" value="NYF79012.1"/>
    <property type="molecule type" value="Genomic_DNA"/>
</dbReference>
<dbReference type="InterPro" id="IPR016161">
    <property type="entry name" value="Ald_DH/histidinol_DH"/>
</dbReference>
<gene>
    <name evidence="3" type="ORF">HDF17_001299</name>
</gene>
<dbReference type="AlphaFoldDB" id="A0A7Y9PFL1"/>
<feature type="domain" description="Aldehyde dehydrogenase" evidence="2">
    <location>
        <begin position="13"/>
        <end position="437"/>
    </location>
</feature>
<proteinExistence type="predicted"/>
<evidence type="ECO:0000259" key="2">
    <source>
        <dbReference type="Pfam" id="PF00171"/>
    </source>
</evidence>
<dbReference type="PANTHER" id="PTHR43353">
    <property type="entry name" value="SUCCINATE-SEMIALDEHYDE DEHYDROGENASE, MITOCHONDRIAL"/>
    <property type="match status" value="1"/>
</dbReference>
<dbReference type="InterPro" id="IPR015590">
    <property type="entry name" value="Aldehyde_DH_dom"/>
</dbReference>
<evidence type="ECO:0000256" key="1">
    <source>
        <dbReference type="ARBA" id="ARBA00023002"/>
    </source>
</evidence>
<dbReference type="Gene3D" id="3.40.309.10">
    <property type="entry name" value="Aldehyde Dehydrogenase, Chain A, domain 2"/>
    <property type="match status" value="1"/>
</dbReference>
<dbReference type="Proteomes" id="UP000589520">
    <property type="component" value="Unassembled WGS sequence"/>
</dbReference>
<keyword evidence="4" id="KW-1185">Reference proteome</keyword>
<dbReference type="PANTHER" id="PTHR43353:SF3">
    <property type="entry name" value="ALDEHYDE DEHYDROGENASE-RELATED"/>
    <property type="match status" value="1"/>
</dbReference>
<comment type="caution">
    <text evidence="3">The sequence shown here is derived from an EMBL/GenBank/DDBJ whole genome shotgun (WGS) entry which is preliminary data.</text>
</comment>
<dbReference type="Pfam" id="PF00171">
    <property type="entry name" value="Aldedh"/>
    <property type="match status" value="1"/>
</dbReference>
<organism evidence="3 4">
    <name type="scientific">Granulicella arctica</name>
    <dbReference type="NCBI Taxonomy" id="940613"/>
    <lineage>
        <taxon>Bacteria</taxon>
        <taxon>Pseudomonadati</taxon>
        <taxon>Acidobacteriota</taxon>
        <taxon>Terriglobia</taxon>
        <taxon>Terriglobales</taxon>
        <taxon>Acidobacteriaceae</taxon>
        <taxon>Granulicella</taxon>
    </lineage>
</organism>